<proteinExistence type="predicted"/>
<evidence type="ECO:0000256" key="2">
    <source>
        <dbReference type="ARBA" id="ARBA00023242"/>
    </source>
</evidence>
<reference evidence="3 4" key="1">
    <citation type="submission" date="2024-07" db="EMBL/GenBank/DDBJ databases">
        <title>Chromosome-level genome assembly of the water stick insect Ranatra chinensis (Heteroptera: Nepidae).</title>
        <authorList>
            <person name="Liu X."/>
        </authorList>
    </citation>
    <scope>NUCLEOTIDE SEQUENCE [LARGE SCALE GENOMIC DNA]</scope>
    <source>
        <strain evidence="3">Cailab_2021Rc</strain>
        <tissue evidence="3">Muscle</tissue>
    </source>
</reference>
<dbReference type="Proteomes" id="UP001558652">
    <property type="component" value="Unassembled WGS sequence"/>
</dbReference>
<evidence type="ECO:0000313" key="4">
    <source>
        <dbReference type="Proteomes" id="UP001558652"/>
    </source>
</evidence>
<dbReference type="PANTHER" id="PTHR15502">
    <property type="entry name" value="CALCINEURIN-BINDING PROTEIN CABIN 1-RELATED"/>
    <property type="match status" value="1"/>
</dbReference>
<evidence type="ECO:0000313" key="3">
    <source>
        <dbReference type="EMBL" id="KAL1132151.1"/>
    </source>
</evidence>
<name>A0ABD0YLK1_9HEMI</name>
<keyword evidence="4" id="KW-1185">Reference proteome</keyword>
<sequence length="161" mass="18772">MVCRCYERSLLLDPSQSTLWIERGTFSYTIHSFCSNLLKKLWYSCSGKDIQDERWLHHYMLGKIAEKKEEDPQIFVEHYTKASELLHEIGATYPFHICYSAPQPLAVETLELYYRVHACILKSLEDNEDKPLPGQTIKVFKEAINRFGKSSFVTKVSDCVR</sequence>
<evidence type="ECO:0000256" key="1">
    <source>
        <dbReference type="ARBA" id="ARBA00004123"/>
    </source>
</evidence>
<dbReference type="GO" id="GO:0005634">
    <property type="term" value="C:nucleus"/>
    <property type="evidence" value="ECO:0007669"/>
    <property type="project" value="UniProtKB-SubCell"/>
</dbReference>
<dbReference type="InterPro" id="IPR033053">
    <property type="entry name" value="Hir3/CABIN1"/>
</dbReference>
<dbReference type="AlphaFoldDB" id="A0ABD0YLK1"/>
<protein>
    <submittedName>
        <fullName evidence="3">Uncharacterized protein</fullName>
    </submittedName>
</protein>
<comment type="subcellular location">
    <subcellularLocation>
        <location evidence="1">Nucleus</location>
    </subcellularLocation>
</comment>
<gene>
    <name evidence="3" type="ORF">AAG570_010108</name>
</gene>
<organism evidence="3 4">
    <name type="scientific">Ranatra chinensis</name>
    <dbReference type="NCBI Taxonomy" id="642074"/>
    <lineage>
        <taxon>Eukaryota</taxon>
        <taxon>Metazoa</taxon>
        <taxon>Ecdysozoa</taxon>
        <taxon>Arthropoda</taxon>
        <taxon>Hexapoda</taxon>
        <taxon>Insecta</taxon>
        <taxon>Pterygota</taxon>
        <taxon>Neoptera</taxon>
        <taxon>Paraneoptera</taxon>
        <taxon>Hemiptera</taxon>
        <taxon>Heteroptera</taxon>
        <taxon>Panheteroptera</taxon>
        <taxon>Nepomorpha</taxon>
        <taxon>Nepidae</taxon>
        <taxon>Ranatrinae</taxon>
        <taxon>Ranatra</taxon>
    </lineage>
</organism>
<dbReference type="EMBL" id="JBFDAA010000005">
    <property type="protein sequence ID" value="KAL1132151.1"/>
    <property type="molecule type" value="Genomic_DNA"/>
</dbReference>
<comment type="caution">
    <text evidence="3">The sequence shown here is derived from an EMBL/GenBank/DDBJ whole genome shotgun (WGS) entry which is preliminary data.</text>
</comment>
<accession>A0ABD0YLK1</accession>
<dbReference type="PANTHER" id="PTHR15502:SF7">
    <property type="entry name" value="CALCINEURIN-BINDING PROTEIN CABIN-1"/>
    <property type="match status" value="1"/>
</dbReference>
<keyword evidence="2" id="KW-0539">Nucleus</keyword>